<dbReference type="InterPro" id="IPR029151">
    <property type="entry name" value="Sensor-like_sf"/>
</dbReference>
<evidence type="ECO:0000256" key="3">
    <source>
        <dbReference type="ARBA" id="ARBA00012438"/>
    </source>
</evidence>
<evidence type="ECO:0000256" key="9">
    <source>
        <dbReference type="ARBA" id="ARBA00022777"/>
    </source>
</evidence>
<dbReference type="SMART" id="SM00304">
    <property type="entry name" value="HAMP"/>
    <property type="match status" value="1"/>
</dbReference>
<dbReference type="CDD" id="cd00130">
    <property type="entry name" value="PAS"/>
    <property type="match status" value="1"/>
</dbReference>
<dbReference type="SMART" id="SM00388">
    <property type="entry name" value="HisKA"/>
    <property type="match status" value="1"/>
</dbReference>
<evidence type="ECO:0000256" key="14">
    <source>
        <dbReference type="PROSITE-ProRule" id="PRU00169"/>
    </source>
</evidence>
<evidence type="ECO:0000259" key="19">
    <source>
        <dbReference type="PROSITE" id="PS50885"/>
    </source>
</evidence>
<dbReference type="EMBL" id="LO017727">
    <property type="protein sequence ID" value="CRH04987.1"/>
    <property type="molecule type" value="Genomic_DNA"/>
</dbReference>
<sequence>MFSLPSPKRLRTRITLIFASIVLIGSMIGWLVTTQLIHQHFTQMVHGQFVQAASVTENMLNLVGQMAMLQSRYLAHDEAVQRALTDRESTQTIKPLLQRLKQQTTADVVILLDGQGRISAHSQFADRRGENLLTWAISRKAMLHAEADVAIIQTQDNRFMLFATAPVLPNPAQKRPAGVVLLGYSLNDTFIQQIRQNTSVELTFVRRRAVMASTLRDRMKLDTVPMHYVHYQAMLNNSERPYAMKLGGSEWFAEARRLSQMDPNMEGSILMTLPASELHKAIAQINKNFLLIFAAFFLLVVLLGGGLSKRLLIPLQKLRKTVEAMHSGQTVDPLAIESKDELGQMAVHLNHLIEEIHQKNRTLSTYSNHLEQLVQERTGELESANRQLLNKEASLLHAQEIAQLGNWSLTLQDQMLTIAPSIRSLLGLSTTPVSLAQFVQSVHPDDRQPLLERLKVPLDLNPAILDHDCRFEVPYGAVRTLHILGEWSRDESGQITTLAGTLQDITARRMMEDELRQAKQQADVANQAKGHFLAIMSHEIRTPMNAVIGMTELLKETELDERQSSFVGKLISAGNNLLDLINNILDLSKIEAGQLHIEMIPMDLHTLAHELCDLLETTAHSKDLNFHCQIDEAVPRWVNSDRGRLRQVLFNLLGNAIKFTEQGEVSLHIMMTQEEPAQIRIEVRDSGIGISADHLGSIFHNFTQADPSISRRYGGTGLGLSISHQLVGYLGGHLDVESVEGQGSIFHFELPYEPVAAPENEQQVKNIKSTTADKKILLVEDSEDNQLLILNYLKDTPHQVALAESGKEALERYAGEPFDLILMDVQMPDMDGLTVTRMIREREQERGIEPVIIVALTALSTREDAQKSLDAGCQMHITKPIRKNRLLETLEEAFLAQESNPDVS</sequence>
<evidence type="ECO:0000256" key="6">
    <source>
        <dbReference type="ARBA" id="ARBA00022679"/>
    </source>
</evidence>
<dbReference type="InterPro" id="IPR004358">
    <property type="entry name" value="Sig_transdc_His_kin-like_C"/>
</dbReference>
<evidence type="ECO:0000313" key="20">
    <source>
        <dbReference type="EMBL" id="CRH04987.1"/>
    </source>
</evidence>
<dbReference type="GO" id="GO:0005886">
    <property type="term" value="C:plasma membrane"/>
    <property type="evidence" value="ECO:0007669"/>
    <property type="project" value="UniProtKB-SubCell"/>
</dbReference>
<keyword evidence="7 15" id="KW-0812">Transmembrane</keyword>
<keyword evidence="6 20" id="KW-0808">Transferase</keyword>
<dbReference type="InterPro" id="IPR003594">
    <property type="entry name" value="HATPase_dom"/>
</dbReference>
<feature type="domain" description="Response regulatory" evidence="17">
    <location>
        <begin position="775"/>
        <end position="894"/>
    </location>
</feature>
<dbReference type="Pfam" id="PF02518">
    <property type="entry name" value="HATPase_c"/>
    <property type="match status" value="1"/>
</dbReference>
<keyword evidence="4" id="KW-1003">Cell membrane</keyword>
<keyword evidence="12" id="KW-0902">Two-component regulatory system</keyword>
<evidence type="ECO:0000256" key="2">
    <source>
        <dbReference type="ARBA" id="ARBA00004651"/>
    </source>
</evidence>
<dbReference type="InterPro" id="IPR001789">
    <property type="entry name" value="Sig_transdc_resp-reg_receiver"/>
</dbReference>
<keyword evidence="5 14" id="KW-0597">Phosphoprotein</keyword>
<evidence type="ECO:0000256" key="12">
    <source>
        <dbReference type="ARBA" id="ARBA00023012"/>
    </source>
</evidence>
<dbReference type="PROSITE" id="PS50110">
    <property type="entry name" value="RESPONSE_REGULATORY"/>
    <property type="match status" value="1"/>
</dbReference>
<dbReference type="InterPro" id="IPR003661">
    <property type="entry name" value="HisK_dim/P_dom"/>
</dbReference>
<evidence type="ECO:0000259" key="17">
    <source>
        <dbReference type="PROSITE" id="PS50110"/>
    </source>
</evidence>
<feature type="domain" description="PAC" evidence="18">
    <location>
        <begin position="465"/>
        <end position="517"/>
    </location>
</feature>
<dbReference type="SUPFAM" id="SSF55785">
    <property type="entry name" value="PYP-like sensor domain (PAS domain)"/>
    <property type="match status" value="1"/>
</dbReference>
<dbReference type="FunFam" id="1.10.287.130:FF:000038">
    <property type="entry name" value="Sensory transduction histidine kinase"/>
    <property type="match status" value="1"/>
</dbReference>
<dbReference type="InterPro" id="IPR036097">
    <property type="entry name" value="HisK_dim/P_sf"/>
</dbReference>
<dbReference type="InterPro" id="IPR007892">
    <property type="entry name" value="CHASE4"/>
</dbReference>
<proteinExistence type="predicted"/>
<keyword evidence="13 15" id="KW-0472">Membrane</keyword>
<dbReference type="AlphaFoldDB" id="A0A1S7LG01"/>
<dbReference type="CDD" id="cd16922">
    <property type="entry name" value="HATPase_EvgS-ArcB-TorS-like"/>
    <property type="match status" value="1"/>
</dbReference>
<dbReference type="Gene3D" id="6.10.340.10">
    <property type="match status" value="1"/>
</dbReference>
<keyword evidence="10" id="KW-0067">ATP-binding</keyword>
<dbReference type="Gene3D" id="3.30.450.20">
    <property type="entry name" value="PAS domain"/>
    <property type="match status" value="2"/>
</dbReference>
<dbReference type="Gene3D" id="3.40.50.2300">
    <property type="match status" value="1"/>
</dbReference>
<dbReference type="InterPro" id="IPR003660">
    <property type="entry name" value="HAMP_dom"/>
</dbReference>
<dbReference type="PROSITE" id="PS50885">
    <property type="entry name" value="HAMP"/>
    <property type="match status" value="1"/>
</dbReference>
<evidence type="ECO:0000256" key="1">
    <source>
        <dbReference type="ARBA" id="ARBA00000085"/>
    </source>
</evidence>
<evidence type="ECO:0000259" key="18">
    <source>
        <dbReference type="PROSITE" id="PS50113"/>
    </source>
</evidence>
<dbReference type="CDD" id="cd06225">
    <property type="entry name" value="HAMP"/>
    <property type="match status" value="1"/>
</dbReference>
<dbReference type="SUPFAM" id="SSF103190">
    <property type="entry name" value="Sensory domain-like"/>
    <property type="match status" value="1"/>
</dbReference>
<evidence type="ECO:0000259" key="16">
    <source>
        <dbReference type="PROSITE" id="PS50109"/>
    </source>
</evidence>
<evidence type="ECO:0000256" key="11">
    <source>
        <dbReference type="ARBA" id="ARBA00022989"/>
    </source>
</evidence>
<feature type="domain" description="HAMP" evidence="19">
    <location>
        <begin position="309"/>
        <end position="361"/>
    </location>
</feature>
<dbReference type="PANTHER" id="PTHR45339:SF1">
    <property type="entry name" value="HYBRID SIGNAL TRANSDUCTION HISTIDINE KINASE J"/>
    <property type="match status" value="1"/>
</dbReference>
<feature type="transmembrane region" description="Helical" evidence="15">
    <location>
        <begin position="289"/>
        <end position="307"/>
    </location>
</feature>
<keyword evidence="11 15" id="KW-1133">Transmembrane helix</keyword>
<dbReference type="SMART" id="SM00387">
    <property type="entry name" value="HATPase_c"/>
    <property type="match status" value="1"/>
</dbReference>
<dbReference type="GO" id="GO:0000155">
    <property type="term" value="F:phosphorelay sensor kinase activity"/>
    <property type="evidence" value="ECO:0007669"/>
    <property type="project" value="InterPro"/>
</dbReference>
<evidence type="ECO:0000256" key="7">
    <source>
        <dbReference type="ARBA" id="ARBA00022692"/>
    </source>
</evidence>
<dbReference type="EC" id="2.7.13.3" evidence="3"/>
<dbReference type="SUPFAM" id="SSF55874">
    <property type="entry name" value="ATPase domain of HSP90 chaperone/DNA topoisomerase II/histidine kinase"/>
    <property type="match status" value="1"/>
</dbReference>
<dbReference type="InterPro" id="IPR000700">
    <property type="entry name" value="PAS-assoc_C"/>
</dbReference>
<evidence type="ECO:0000256" key="13">
    <source>
        <dbReference type="ARBA" id="ARBA00023136"/>
    </source>
</evidence>
<dbReference type="InterPro" id="IPR036890">
    <property type="entry name" value="HATPase_C_sf"/>
</dbReference>
<dbReference type="Pfam" id="PF05228">
    <property type="entry name" value="CHASE4"/>
    <property type="match status" value="1"/>
</dbReference>
<dbReference type="SUPFAM" id="SSF47384">
    <property type="entry name" value="Homodimeric domain of signal transducing histidine kinase"/>
    <property type="match status" value="1"/>
</dbReference>
<dbReference type="PROSITE" id="PS50109">
    <property type="entry name" value="HIS_KIN"/>
    <property type="match status" value="1"/>
</dbReference>
<feature type="modified residue" description="4-aspartylphosphate" evidence="14">
    <location>
        <position position="824"/>
    </location>
</feature>
<dbReference type="InterPro" id="IPR011006">
    <property type="entry name" value="CheY-like_superfamily"/>
</dbReference>
<dbReference type="Gene3D" id="3.30.565.10">
    <property type="entry name" value="Histidine kinase-like ATPase, C-terminal domain"/>
    <property type="match status" value="1"/>
</dbReference>
<comment type="subcellular location">
    <subcellularLocation>
        <location evidence="2">Cell membrane</location>
        <topology evidence="2">Multi-pass membrane protein</topology>
    </subcellularLocation>
</comment>
<dbReference type="PANTHER" id="PTHR45339">
    <property type="entry name" value="HYBRID SIGNAL TRANSDUCTION HISTIDINE KINASE J"/>
    <property type="match status" value="1"/>
</dbReference>
<dbReference type="Pfam" id="PF00672">
    <property type="entry name" value="HAMP"/>
    <property type="match status" value="1"/>
</dbReference>
<dbReference type="SUPFAM" id="SSF52172">
    <property type="entry name" value="CheY-like"/>
    <property type="match status" value="1"/>
</dbReference>
<dbReference type="SMART" id="SM00448">
    <property type="entry name" value="REC"/>
    <property type="match status" value="1"/>
</dbReference>
<dbReference type="Pfam" id="PF00072">
    <property type="entry name" value="Response_reg"/>
    <property type="match status" value="1"/>
</dbReference>
<dbReference type="Gene3D" id="1.10.287.130">
    <property type="match status" value="1"/>
</dbReference>
<accession>A0A1S7LG01</accession>
<evidence type="ECO:0000256" key="10">
    <source>
        <dbReference type="ARBA" id="ARBA00022840"/>
    </source>
</evidence>
<keyword evidence="8" id="KW-0547">Nucleotide-binding</keyword>
<protein>
    <recommendedName>
        <fullName evidence="3">histidine kinase</fullName>
        <ecNumber evidence="3">2.7.13.3</ecNumber>
    </recommendedName>
</protein>
<dbReference type="FunFam" id="3.30.565.10:FF:000078">
    <property type="entry name" value="Two-component sensor histidine kinase"/>
    <property type="match status" value="1"/>
</dbReference>
<comment type="catalytic activity">
    <reaction evidence="1">
        <text>ATP + protein L-histidine = ADP + protein N-phospho-L-histidine.</text>
        <dbReference type="EC" id="2.7.13.3"/>
    </reaction>
</comment>
<evidence type="ECO:0000256" key="8">
    <source>
        <dbReference type="ARBA" id="ARBA00022741"/>
    </source>
</evidence>
<dbReference type="SUPFAM" id="SSF158472">
    <property type="entry name" value="HAMP domain-like"/>
    <property type="match status" value="1"/>
</dbReference>
<dbReference type="InterPro" id="IPR005467">
    <property type="entry name" value="His_kinase_dom"/>
</dbReference>
<dbReference type="CDD" id="cd17546">
    <property type="entry name" value="REC_hyHK_CKI1_RcsC-like"/>
    <property type="match status" value="1"/>
</dbReference>
<dbReference type="PRINTS" id="PR00344">
    <property type="entry name" value="BCTRLSENSOR"/>
</dbReference>
<feature type="transmembrane region" description="Helical" evidence="15">
    <location>
        <begin position="12"/>
        <end position="32"/>
    </location>
</feature>
<evidence type="ECO:0000256" key="15">
    <source>
        <dbReference type="SAM" id="Phobius"/>
    </source>
</evidence>
<dbReference type="InterPro" id="IPR035965">
    <property type="entry name" value="PAS-like_dom_sf"/>
</dbReference>
<dbReference type="CDD" id="cd00082">
    <property type="entry name" value="HisKA"/>
    <property type="match status" value="1"/>
</dbReference>
<dbReference type="Pfam" id="PF00512">
    <property type="entry name" value="HisKA"/>
    <property type="match status" value="1"/>
</dbReference>
<feature type="domain" description="Histidine kinase" evidence="16">
    <location>
        <begin position="535"/>
        <end position="754"/>
    </location>
</feature>
<dbReference type="InterPro" id="IPR000014">
    <property type="entry name" value="PAS"/>
</dbReference>
<evidence type="ECO:0000256" key="5">
    <source>
        <dbReference type="ARBA" id="ARBA00022553"/>
    </source>
</evidence>
<keyword evidence="9 20" id="KW-0418">Kinase</keyword>
<name>A0A1S7LG01_MAGMO</name>
<reference evidence="20" key="1">
    <citation type="submission" date="2015-04" db="EMBL/GenBank/DDBJ databases">
        <authorList>
            <person name="Syromyatnikov M.Y."/>
            <person name="Popov V.N."/>
        </authorList>
    </citation>
    <scope>NUCLEOTIDE SEQUENCE</scope>
    <source>
        <strain evidence="20">MO-1</strain>
    </source>
</reference>
<dbReference type="GO" id="GO:0005524">
    <property type="term" value="F:ATP binding"/>
    <property type="evidence" value="ECO:0007669"/>
    <property type="project" value="UniProtKB-KW"/>
</dbReference>
<dbReference type="PROSITE" id="PS50113">
    <property type="entry name" value="PAC"/>
    <property type="match status" value="1"/>
</dbReference>
<gene>
    <name evidence="20" type="ORF">MAGMO_0786</name>
</gene>
<organism evidence="20">
    <name type="scientific">Magnetococcus massalia (strain MO-1)</name>
    <dbReference type="NCBI Taxonomy" id="451514"/>
    <lineage>
        <taxon>Bacteria</taxon>
        <taxon>Pseudomonadati</taxon>
        <taxon>Pseudomonadota</taxon>
        <taxon>Magnetococcia</taxon>
        <taxon>Magnetococcales</taxon>
        <taxon>Magnetococcaceae</taxon>
        <taxon>Magnetococcus</taxon>
    </lineage>
</organism>
<dbReference type="Gene3D" id="2.10.70.100">
    <property type="match status" value="1"/>
</dbReference>
<evidence type="ECO:0000256" key="4">
    <source>
        <dbReference type="ARBA" id="ARBA00022475"/>
    </source>
</evidence>